<keyword evidence="3" id="KW-1185">Reference proteome</keyword>
<evidence type="ECO:0000313" key="2">
    <source>
        <dbReference type="EMBL" id="GJE89956.1"/>
    </source>
</evidence>
<evidence type="ECO:0000313" key="3">
    <source>
        <dbReference type="Proteomes" id="UP000703269"/>
    </source>
</evidence>
<feature type="region of interest" description="Disordered" evidence="1">
    <location>
        <begin position="181"/>
        <end position="221"/>
    </location>
</feature>
<name>A0A9P3G826_9APHY</name>
<dbReference type="Proteomes" id="UP000703269">
    <property type="component" value="Unassembled WGS sequence"/>
</dbReference>
<gene>
    <name evidence="2" type="ORF">PsYK624_060710</name>
</gene>
<protein>
    <submittedName>
        <fullName evidence="2">Uncharacterized protein</fullName>
    </submittedName>
</protein>
<reference evidence="2 3" key="1">
    <citation type="submission" date="2021-08" db="EMBL/GenBank/DDBJ databases">
        <title>Draft Genome Sequence of Phanerochaete sordida strain YK-624.</title>
        <authorList>
            <person name="Mori T."/>
            <person name="Dohra H."/>
            <person name="Suzuki T."/>
            <person name="Kawagishi H."/>
            <person name="Hirai H."/>
        </authorList>
    </citation>
    <scope>NUCLEOTIDE SEQUENCE [LARGE SCALE GENOMIC DNA]</scope>
    <source>
        <strain evidence="2 3">YK-624</strain>
    </source>
</reference>
<dbReference type="AlphaFoldDB" id="A0A9P3G826"/>
<proteinExistence type="predicted"/>
<dbReference type="OrthoDB" id="8954335at2759"/>
<evidence type="ECO:0000256" key="1">
    <source>
        <dbReference type="SAM" id="MobiDB-lite"/>
    </source>
</evidence>
<dbReference type="EMBL" id="BPQB01000014">
    <property type="protein sequence ID" value="GJE89956.1"/>
    <property type="molecule type" value="Genomic_DNA"/>
</dbReference>
<comment type="caution">
    <text evidence="2">The sequence shown here is derived from an EMBL/GenBank/DDBJ whole genome shotgun (WGS) entry which is preliminary data.</text>
</comment>
<feature type="compositionally biased region" description="Polar residues" evidence="1">
    <location>
        <begin position="205"/>
        <end position="215"/>
    </location>
</feature>
<dbReference type="InterPro" id="IPR027417">
    <property type="entry name" value="P-loop_NTPase"/>
</dbReference>
<sequence length="242" mass="27042">MHRISDVRVGGISRQNFNLFRQLCGDATLGNVVIVTNMWNEVQLERGEARETELSTGDVLFGPAIRAGAKMERHNGMRSSAEAVLTHILGNDRQALLIQTELVDLHMEINETSAGKELSREHIAMRERYSRELAAVAKRLQQALDEKDAQTETELAAARDALEGNIKALEHDRERLSEQYSHLKTQGKERSRGQSRLPIPPEDGQPTTRGDNGNSLPRVPGSGRGVSFRSLCIRLFRLIFGH</sequence>
<organism evidence="2 3">
    <name type="scientific">Phanerochaete sordida</name>
    <dbReference type="NCBI Taxonomy" id="48140"/>
    <lineage>
        <taxon>Eukaryota</taxon>
        <taxon>Fungi</taxon>
        <taxon>Dikarya</taxon>
        <taxon>Basidiomycota</taxon>
        <taxon>Agaricomycotina</taxon>
        <taxon>Agaricomycetes</taxon>
        <taxon>Polyporales</taxon>
        <taxon>Phanerochaetaceae</taxon>
        <taxon>Phanerochaete</taxon>
    </lineage>
</organism>
<accession>A0A9P3G826</accession>
<dbReference type="Gene3D" id="3.40.50.300">
    <property type="entry name" value="P-loop containing nucleotide triphosphate hydrolases"/>
    <property type="match status" value="1"/>
</dbReference>